<comment type="catalytic activity">
    <reaction evidence="6">
        <text>N(2)-formyl-N(1)-(5-phospho-beta-D-ribosyl)glycinamide + L-glutamine + ATP + H2O = 2-formamido-N(1)-(5-O-phospho-beta-D-ribosyl)acetamidine + L-glutamate + ADP + phosphate + H(+)</text>
        <dbReference type="Rhea" id="RHEA:17129"/>
        <dbReference type="ChEBI" id="CHEBI:15377"/>
        <dbReference type="ChEBI" id="CHEBI:15378"/>
        <dbReference type="ChEBI" id="CHEBI:29985"/>
        <dbReference type="ChEBI" id="CHEBI:30616"/>
        <dbReference type="ChEBI" id="CHEBI:43474"/>
        <dbReference type="ChEBI" id="CHEBI:58359"/>
        <dbReference type="ChEBI" id="CHEBI:147286"/>
        <dbReference type="ChEBI" id="CHEBI:147287"/>
        <dbReference type="ChEBI" id="CHEBI:456216"/>
        <dbReference type="EC" id="6.3.5.3"/>
    </reaction>
</comment>
<accession>A0A7I8DAN0</accession>
<dbReference type="InterPro" id="IPR036604">
    <property type="entry name" value="PurS-like_sf"/>
</dbReference>
<dbReference type="UniPathway" id="UPA00074">
    <property type="reaction ID" value="UER00128"/>
</dbReference>
<sequence>MILAKIHVTLKQSVLDPEGSAVAKSLHALGYDEVEDIRIGKYMELKVNTNDPKQAAERVAEMCEKLLANTVIEKYSFELSEV</sequence>
<dbReference type="AlphaFoldDB" id="A0A7I8DAN0"/>
<gene>
    <name evidence="6 7" type="primary">purS</name>
    <name evidence="7" type="ORF">skT53_21400</name>
</gene>
<dbReference type="RefSeq" id="WP_200756854.1">
    <property type="nucleotide sequence ID" value="NZ_AP023366.1"/>
</dbReference>
<dbReference type="PANTHER" id="PTHR34696">
    <property type="entry name" value="PHOSPHORIBOSYLFORMYLGLYCINAMIDINE SYNTHASE SUBUNIT PURS"/>
    <property type="match status" value="1"/>
</dbReference>
<dbReference type="GO" id="GO:0006189">
    <property type="term" value="P:'de novo' IMP biosynthetic process"/>
    <property type="evidence" value="ECO:0007669"/>
    <property type="project" value="UniProtKB-UniRule"/>
</dbReference>
<dbReference type="HAMAP" id="MF_01926">
    <property type="entry name" value="PurS"/>
    <property type="match status" value="1"/>
</dbReference>
<dbReference type="PANTHER" id="PTHR34696:SF1">
    <property type="entry name" value="PHOSPHORIBOSYLFORMYLGLYCINAMIDINE SYNTHASE SUBUNIT PURS"/>
    <property type="match status" value="1"/>
</dbReference>
<evidence type="ECO:0000313" key="8">
    <source>
        <dbReference type="Proteomes" id="UP000593802"/>
    </source>
</evidence>
<dbReference type="NCBIfam" id="NF004630">
    <property type="entry name" value="PRK05974.1"/>
    <property type="match status" value="1"/>
</dbReference>
<dbReference type="GO" id="GO:0005737">
    <property type="term" value="C:cytoplasm"/>
    <property type="evidence" value="ECO:0007669"/>
    <property type="project" value="UniProtKB-SubCell"/>
</dbReference>
<keyword evidence="4 6" id="KW-0658">Purine biosynthesis</keyword>
<evidence type="ECO:0000313" key="7">
    <source>
        <dbReference type="EMBL" id="BCJ87155.1"/>
    </source>
</evidence>
<comment type="pathway">
    <text evidence="6">Purine metabolism; IMP biosynthesis via de novo pathway; 5-amino-1-(5-phospho-D-ribosyl)imidazole from N(2)-formyl-N(1)-(5-phospho-D-ribosyl)glycinamide: step 1/2.</text>
</comment>
<comment type="function">
    <text evidence="6">Part of the phosphoribosylformylglycinamidine synthase complex involved in the purines biosynthetic pathway. Catalyzes the ATP-dependent conversion of formylglycinamide ribonucleotide (FGAR) and glutamine to yield formylglycinamidine ribonucleotide (FGAM) and glutamate. The FGAM synthase complex is composed of three subunits. PurQ produces an ammonia molecule by converting glutamine to glutamate. PurL transfers the ammonia molecule to FGAR to form FGAM in an ATP-dependent manner. PurS interacts with PurQ and PurL and is thought to assist in the transfer of the ammonia molecule from PurQ to PurL.</text>
</comment>
<evidence type="ECO:0000256" key="2">
    <source>
        <dbReference type="ARBA" id="ARBA00022598"/>
    </source>
</evidence>
<dbReference type="Pfam" id="PF02700">
    <property type="entry name" value="PurS"/>
    <property type="match status" value="1"/>
</dbReference>
<proteinExistence type="inferred from homology"/>
<keyword evidence="1 6" id="KW-0963">Cytoplasm</keyword>
<evidence type="ECO:0000256" key="6">
    <source>
        <dbReference type="HAMAP-Rule" id="MF_01926"/>
    </source>
</evidence>
<evidence type="ECO:0000256" key="5">
    <source>
        <dbReference type="ARBA" id="ARBA00022840"/>
    </source>
</evidence>
<dbReference type="GO" id="GO:0004642">
    <property type="term" value="F:phosphoribosylformylglycinamidine synthase activity"/>
    <property type="evidence" value="ECO:0007669"/>
    <property type="project" value="UniProtKB-UniRule"/>
</dbReference>
<keyword evidence="3 6" id="KW-0547">Nucleotide-binding</keyword>
<dbReference type="KEGG" id="eff:skT53_21400"/>
<dbReference type="Gene3D" id="3.30.1280.10">
    <property type="entry name" value="Phosphoribosylformylglycinamidine synthase subunit PurS"/>
    <property type="match status" value="1"/>
</dbReference>
<keyword evidence="2 6" id="KW-0436">Ligase</keyword>
<evidence type="ECO:0000256" key="4">
    <source>
        <dbReference type="ARBA" id="ARBA00022755"/>
    </source>
</evidence>
<protein>
    <recommendedName>
        <fullName evidence="6">Phosphoribosylformylglycinamidine synthase subunit PurS</fullName>
        <shortName evidence="6">FGAM synthase</shortName>
        <ecNumber evidence="6">6.3.5.3</ecNumber>
    </recommendedName>
    <alternativeName>
        <fullName evidence="6">Formylglycinamide ribonucleotide amidotransferase subunit III</fullName>
        <shortName evidence="6">FGAR amidotransferase III</shortName>
        <shortName evidence="6">FGAR-AT III</shortName>
    </alternativeName>
    <alternativeName>
        <fullName evidence="6">Phosphoribosylformylglycinamidine synthase subunit III</fullName>
    </alternativeName>
</protein>
<reference evidence="7 8" key="1">
    <citation type="submission" date="2020-08" db="EMBL/GenBank/DDBJ databases">
        <title>Complete Genome Sequence of Effusibacillus dendaii Strain skT53, Isolated from Farmland soil.</title>
        <authorList>
            <person name="Konishi T."/>
            <person name="Kawasaki H."/>
        </authorList>
    </citation>
    <scope>NUCLEOTIDE SEQUENCE [LARGE SCALE GENOMIC DNA]</scope>
    <source>
        <strain evidence="8">skT53</strain>
    </source>
</reference>
<dbReference type="SUPFAM" id="SSF82697">
    <property type="entry name" value="PurS-like"/>
    <property type="match status" value="1"/>
</dbReference>
<comment type="subunit">
    <text evidence="6">Part of the FGAM synthase complex composed of 1 PurL, 1 PurQ and 2 PurS subunits.</text>
</comment>
<keyword evidence="5 6" id="KW-0067">ATP-binding</keyword>
<dbReference type="EMBL" id="AP023366">
    <property type="protein sequence ID" value="BCJ87155.1"/>
    <property type="molecule type" value="Genomic_DNA"/>
</dbReference>
<dbReference type="EC" id="6.3.5.3" evidence="6"/>
<organism evidence="7 8">
    <name type="scientific">Effusibacillus dendaii</name>
    <dbReference type="NCBI Taxonomy" id="2743772"/>
    <lineage>
        <taxon>Bacteria</taxon>
        <taxon>Bacillati</taxon>
        <taxon>Bacillota</taxon>
        <taxon>Bacilli</taxon>
        <taxon>Bacillales</taxon>
        <taxon>Alicyclobacillaceae</taxon>
        <taxon>Effusibacillus</taxon>
    </lineage>
</organism>
<dbReference type="Proteomes" id="UP000593802">
    <property type="component" value="Chromosome"/>
</dbReference>
<dbReference type="InterPro" id="IPR003850">
    <property type="entry name" value="PurS"/>
</dbReference>
<evidence type="ECO:0000256" key="3">
    <source>
        <dbReference type="ARBA" id="ARBA00022741"/>
    </source>
</evidence>
<evidence type="ECO:0000256" key="1">
    <source>
        <dbReference type="ARBA" id="ARBA00022490"/>
    </source>
</evidence>
<name>A0A7I8DAN0_9BACL</name>
<dbReference type="NCBIfam" id="TIGR00302">
    <property type="entry name" value="phosphoribosylformylglycinamidine synthase subunit PurS"/>
    <property type="match status" value="1"/>
</dbReference>
<keyword evidence="8" id="KW-1185">Reference proteome</keyword>
<comment type="subcellular location">
    <subcellularLocation>
        <location evidence="6">Cytoplasm</location>
    </subcellularLocation>
</comment>
<comment type="similarity">
    <text evidence="6">Belongs to the PurS family.</text>
</comment>
<dbReference type="GO" id="GO:0005524">
    <property type="term" value="F:ATP binding"/>
    <property type="evidence" value="ECO:0007669"/>
    <property type="project" value="UniProtKB-UniRule"/>
</dbReference>